<gene>
    <name evidence="1" type="ORF">SAMN05443999_101534</name>
</gene>
<evidence type="ECO:0000313" key="1">
    <source>
        <dbReference type="EMBL" id="SEK49512.1"/>
    </source>
</evidence>
<dbReference type="STRING" id="1287727.SAMN05443999_101534"/>
<dbReference type="Pfam" id="PF04430">
    <property type="entry name" value="DUF498"/>
    <property type="match status" value="1"/>
</dbReference>
<proteinExistence type="predicted"/>
<dbReference type="RefSeq" id="WP_093031525.1">
    <property type="nucleotide sequence ID" value="NZ_FOAG01000001.1"/>
</dbReference>
<protein>
    <submittedName>
        <fullName evidence="1">Uncharacterized conserved protein, contains Mth938-like domain</fullName>
    </submittedName>
</protein>
<keyword evidence="2" id="KW-1185">Reference proteome</keyword>
<dbReference type="Proteomes" id="UP000199582">
    <property type="component" value="Unassembled WGS sequence"/>
</dbReference>
<dbReference type="Gene3D" id="3.40.1230.10">
    <property type="entry name" value="MTH938-like"/>
    <property type="match status" value="1"/>
</dbReference>
<sequence length="117" mass="12242">MRMTEISFGGATPIDGYGPGFFRVAGQVLEGAICVTLTGARGWGGYEDAATLLALVGEVDVIFIGTGAEMTHIPRDLRARLEDAGLGVETMNSPAACRTYNVLLSEGRRVAAALLPV</sequence>
<dbReference type="OrthoDB" id="7351393at2"/>
<dbReference type="CDD" id="cd00248">
    <property type="entry name" value="Mth938-like"/>
    <property type="match status" value="1"/>
</dbReference>
<dbReference type="AlphaFoldDB" id="A0A1H7HJ67"/>
<dbReference type="PANTHER" id="PTHR21192:SF2">
    <property type="entry name" value="NADH DEHYDROGENASE [UBIQUINONE] 1 ALPHA SUBCOMPLEX ASSEMBLY FACTOR 3"/>
    <property type="match status" value="1"/>
</dbReference>
<dbReference type="SUPFAM" id="SSF64076">
    <property type="entry name" value="MTH938-like"/>
    <property type="match status" value="1"/>
</dbReference>
<dbReference type="InterPro" id="IPR036748">
    <property type="entry name" value="MTH938-like_sf"/>
</dbReference>
<evidence type="ECO:0000313" key="2">
    <source>
        <dbReference type="Proteomes" id="UP000199582"/>
    </source>
</evidence>
<organism evidence="1 2">
    <name type="scientific">Roseovarius azorensis</name>
    <dbReference type="NCBI Taxonomy" id="1287727"/>
    <lineage>
        <taxon>Bacteria</taxon>
        <taxon>Pseudomonadati</taxon>
        <taxon>Pseudomonadota</taxon>
        <taxon>Alphaproteobacteria</taxon>
        <taxon>Rhodobacterales</taxon>
        <taxon>Roseobacteraceae</taxon>
        <taxon>Roseovarius</taxon>
    </lineage>
</organism>
<name>A0A1H7HJ67_9RHOB</name>
<dbReference type="EMBL" id="FOAG01000001">
    <property type="protein sequence ID" value="SEK49512.1"/>
    <property type="molecule type" value="Genomic_DNA"/>
</dbReference>
<dbReference type="PANTHER" id="PTHR21192">
    <property type="entry name" value="NUCLEAR PROTEIN E3-3"/>
    <property type="match status" value="1"/>
</dbReference>
<accession>A0A1H7HJ67</accession>
<reference evidence="1 2" key="1">
    <citation type="submission" date="2016-10" db="EMBL/GenBank/DDBJ databases">
        <authorList>
            <person name="de Groot N.N."/>
        </authorList>
    </citation>
    <scope>NUCLEOTIDE SEQUENCE [LARGE SCALE GENOMIC DNA]</scope>
    <source>
        <strain evidence="1 2">DSM 100674</strain>
    </source>
</reference>
<dbReference type="InterPro" id="IPR007523">
    <property type="entry name" value="NDUFAF3/AAMDC"/>
</dbReference>